<accession>A0A9E4ZLN1</accession>
<dbReference type="Proteomes" id="UP001065682">
    <property type="component" value="Unassembled WGS sequence"/>
</dbReference>
<evidence type="ECO:0000313" key="1">
    <source>
        <dbReference type="EMBL" id="MCT8336610.1"/>
    </source>
</evidence>
<name>A0A9E4ZLN1_9EURY</name>
<gene>
    <name evidence="1" type="ORF">FKB36_03635</name>
</gene>
<dbReference type="RefSeq" id="WP_261596674.1">
    <property type="nucleotide sequence ID" value="NZ_VHLL01000002.1"/>
</dbReference>
<evidence type="ECO:0000313" key="2">
    <source>
        <dbReference type="Proteomes" id="UP001065682"/>
    </source>
</evidence>
<proteinExistence type="predicted"/>
<sequence>MGKGSPPAGNCCNDLFDAFEFTRFQDAEPPRRKGVYVIRIHQRGTPADEVREKAVGLAESIGWDVAGRFLRSRLNRLSKVGDCPTIYIGSAGTYAGSKNTLHGRYLELATRHTAKYPVWALLSSGWELQYGWMIVDENPGAAEEALKGQYRKAHGGELPALVSR</sequence>
<keyword evidence="2" id="KW-1185">Reference proteome</keyword>
<dbReference type="AlphaFoldDB" id="A0A9E4ZLN1"/>
<reference evidence="1" key="1">
    <citation type="submission" date="2019-06" db="EMBL/GenBank/DDBJ databases">
        <title>Methanoculleus strain from Tamsui River, Taipei, Taiwan.</title>
        <authorList>
            <person name="You Y.-T."/>
            <person name="Chen S.-C."/>
            <person name="Lai S.-J."/>
            <person name="Lee Y.-C."/>
            <person name="Lai M.-C."/>
        </authorList>
    </citation>
    <scope>NUCLEOTIDE SEQUENCE</scope>
    <source>
        <strain evidence="1">Afa-1</strain>
    </source>
</reference>
<protein>
    <submittedName>
        <fullName evidence="1">Uncharacterized protein</fullName>
    </submittedName>
</protein>
<comment type="caution">
    <text evidence="1">The sequence shown here is derived from an EMBL/GenBank/DDBJ whole genome shotgun (WGS) entry which is preliminary data.</text>
</comment>
<dbReference type="EMBL" id="VHLL01000002">
    <property type="protein sequence ID" value="MCT8336610.1"/>
    <property type="molecule type" value="Genomic_DNA"/>
</dbReference>
<organism evidence="1 2">
    <name type="scientific">Methanoculleus formosensis</name>
    <dbReference type="NCBI Taxonomy" id="2590886"/>
    <lineage>
        <taxon>Archaea</taxon>
        <taxon>Methanobacteriati</taxon>
        <taxon>Methanobacteriota</taxon>
        <taxon>Stenosarchaea group</taxon>
        <taxon>Methanomicrobia</taxon>
        <taxon>Methanomicrobiales</taxon>
        <taxon>Methanomicrobiaceae</taxon>
        <taxon>Methanoculleus</taxon>
    </lineage>
</organism>